<dbReference type="Proteomes" id="UP000190102">
    <property type="component" value="Unassembled WGS sequence"/>
</dbReference>
<keyword evidence="3" id="KW-1185">Reference proteome</keyword>
<dbReference type="AlphaFoldDB" id="A0A1T4RWP9"/>
<keyword evidence="1" id="KW-0812">Transmembrane</keyword>
<evidence type="ECO:0000313" key="2">
    <source>
        <dbReference type="EMBL" id="SKA20410.1"/>
    </source>
</evidence>
<gene>
    <name evidence="2" type="ORF">SAMN02745119_03127</name>
</gene>
<evidence type="ECO:0000313" key="3">
    <source>
        <dbReference type="Proteomes" id="UP000190102"/>
    </source>
</evidence>
<organism evidence="2 3">
    <name type="scientific">Trichlorobacter thiogenes</name>
    <dbReference type="NCBI Taxonomy" id="115783"/>
    <lineage>
        <taxon>Bacteria</taxon>
        <taxon>Pseudomonadati</taxon>
        <taxon>Thermodesulfobacteriota</taxon>
        <taxon>Desulfuromonadia</taxon>
        <taxon>Geobacterales</taxon>
        <taxon>Geobacteraceae</taxon>
        <taxon>Trichlorobacter</taxon>
    </lineage>
</organism>
<feature type="transmembrane region" description="Helical" evidence="1">
    <location>
        <begin position="80"/>
        <end position="103"/>
    </location>
</feature>
<evidence type="ECO:0000256" key="1">
    <source>
        <dbReference type="SAM" id="Phobius"/>
    </source>
</evidence>
<reference evidence="3" key="1">
    <citation type="submission" date="2017-02" db="EMBL/GenBank/DDBJ databases">
        <authorList>
            <person name="Varghese N."/>
            <person name="Submissions S."/>
        </authorList>
    </citation>
    <scope>NUCLEOTIDE SEQUENCE [LARGE SCALE GENOMIC DNA]</scope>
    <source>
        <strain evidence="3">ATCC BAA-34</strain>
    </source>
</reference>
<keyword evidence="1" id="KW-1133">Transmembrane helix</keyword>
<dbReference type="STRING" id="115783.SAMN02745119_03127"/>
<feature type="transmembrane region" description="Helical" evidence="1">
    <location>
        <begin position="115"/>
        <end position="132"/>
    </location>
</feature>
<name>A0A1T4RWP9_9BACT</name>
<accession>A0A1T4RWP9</accession>
<protein>
    <submittedName>
        <fullName evidence="2">Uncharacterized protein</fullName>
    </submittedName>
</protein>
<dbReference type="EMBL" id="FUWR01000026">
    <property type="protein sequence ID" value="SKA20410.1"/>
    <property type="molecule type" value="Genomic_DNA"/>
</dbReference>
<keyword evidence="1" id="KW-0472">Membrane</keyword>
<sequence length="174" mass="20003">MRLKVTVPVDLTTYPKLTFNGLFYFIADSLRVEQVRTTVYDENQINFSTGLFRLLWDWAPLSTIFGGEIRFQTDTQRILIISRLSFIDTAVIASVLVGLMAYVNYRVFLLGKGDQIFYVVAWLGILGGNMLFSISRWRQFIRQCVKDAADRVYLSKEDILASPVNRRDECPTTP</sequence>
<dbReference type="RefSeq" id="WP_078791343.1">
    <property type="nucleotide sequence ID" value="NZ_FUWR01000026.1"/>
</dbReference>
<dbReference type="OrthoDB" id="9826671at2"/>
<proteinExistence type="predicted"/>